<evidence type="ECO:0000256" key="4">
    <source>
        <dbReference type="ARBA" id="ARBA00022692"/>
    </source>
</evidence>
<dbReference type="InterPro" id="IPR000731">
    <property type="entry name" value="SSD"/>
</dbReference>
<dbReference type="SUPFAM" id="SSF82866">
    <property type="entry name" value="Multidrug efflux transporter AcrB transmembrane domain"/>
    <property type="match status" value="2"/>
</dbReference>
<comment type="similarity">
    <text evidence="2">Belongs to the patched family.</text>
</comment>
<evidence type="ECO:0000313" key="11">
    <source>
        <dbReference type="Proteomes" id="UP000835052"/>
    </source>
</evidence>
<evidence type="ECO:0000256" key="5">
    <source>
        <dbReference type="ARBA" id="ARBA00022989"/>
    </source>
</evidence>
<reference evidence="10" key="1">
    <citation type="submission" date="2020-10" db="EMBL/GenBank/DDBJ databases">
        <authorList>
            <person name="Kikuchi T."/>
        </authorList>
    </citation>
    <scope>NUCLEOTIDE SEQUENCE</scope>
    <source>
        <strain evidence="10">NKZ352</strain>
    </source>
</reference>
<feature type="transmembrane region" description="Helical" evidence="8">
    <location>
        <begin position="681"/>
        <end position="702"/>
    </location>
</feature>
<dbReference type="PANTHER" id="PTHR10796:SF122">
    <property type="entry name" value="SSD DOMAIN-CONTAINING PROTEIN"/>
    <property type="match status" value="1"/>
</dbReference>
<dbReference type="GO" id="GO:0018996">
    <property type="term" value="P:molting cycle, collagen and cuticulin-based cuticle"/>
    <property type="evidence" value="ECO:0007669"/>
    <property type="project" value="TreeGrafter"/>
</dbReference>
<dbReference type="Proteomes" id="UP000835052">
    <property type="component" value="Unassembled WGS sequence"/>
</dbReference>
<feature type="transmembrane region" description="Helical" evidence="8">
    <location>
        <begin position="189"/>
        <end position="211"/>
    </location>
</feature>
<evidence type="ECO:0000313" key="10">
    <source>
        <dbReference type="EMBL" id="CAD6192598.1"/>
    </source>
</evidence>
<proteinExistence type="inferred from homology"/>
<evidence type="ECO:0000256" key="3">
    <source>
        <dbReference type="ARBA" id="ARBA00022475"/>
    </source>
</evidence>
<keyword evidence="4 8" id="KW-0812">Transmembrane</keyword>
<dbReference type="GO" id="GO:0006897">
    <property type="term" value="P:endocytosis"/>
    <property type="evidence" value="ECO:0007669"/>
    <property type="project" value="TreeGrafter"/>
</dbReference>
<feature type="transmembrane region" description="Helical" evidence="8">
    <location>
        <begin position="653"/>
        <end position="675"/>
    </location>
</feature>
<keyword evidence="6 8" id="KW-0472">Membrane</keyword>
<dbReference type="PROSITE" id="PS50156">
    <property type="entry name" value="SSD"/>
    <property type="match status" value="2"/>
</dbReference>
<feature type="transmembrane region" description="Helical" evidence="8">
    <location>
        <begin position="341"/>
        <end position="362"/>
    </location>
</feature>
<evidence type="ECO:0000256" key="6">
    <source>
        <dbReference type="ARBA" id="ARBA00023136"/>
    </source>
</evidence>
<feature type="transmembrane region" description="Helical" evidence="8">
    <location>
        <begin position="422"/>
        <end position="445"/>
    </location>
</feature>
<dbReference type="Gene3D" id="1.20.1640.10">
    <property type="entry name" value="Multidrug efflux transporter AcrB transmembrane domain"/>
    <property type="match status" value="2"/>
</dbReference>
<dbReference type="GO" id="GO:0005886">
    <property type="term" value="C:plasma membrane"/>
    <property type="evidence" value="ECO:0007669"/>
    <property type="project" value="UniProtKB-SubCell"/>
</dbReference>
<keyword evidence="3" id="KW-1003">Cell membrane</keyword>
<evidence type="ECO:0000259" key="9">
    <source>
        <dbReference type="PROSITE" id="PS50156"/>
    </source>
</evidence>
<sequence>MLGLSQLNHTVQVLDAISRQFYLSTPQGPKNFEEYCSGFCLLNEPVRHFYNGMLISGQHGNTDSHHLDLGYPVTTVLGTKLFMDPNFFGVKVFVNDSTTDSNGKIVSAAENSAFHEDMKQAQNNIRELSLVVLHFRAELSDDVRAADIRDYERRIVDHFHENFTSPFIDVYILTDSYITEEIVRAGLSLLPFLVVGFTIMAVFSSCTFLMSALVLQQLSFCKIVLAVMACVCPFMACGFTLGGMFFAGFRFGSILCVTPFLVLAIGVDDAYLMVNAWQRITAHRRKTKILDVDAELRLRITEMLIETGPSITITTVTNVLAFGIGATTPAAEIQLFSIGNALAVVVDFVFTVTIYGALMVIVGKYEVDREAKTWSDNLSVGFNNRNLRNVEKPVGDSSSVEEAHGSVSRIIEVYCNSLCNKWVTSVVLGLLAAYWYISIVGTMAIKAELSPDKLFLKDSNIVKVFAQRKMHIIPYYSACWILVENPGDVRDKSQREKLEKLAQAFESLPSSNGRYSTKFWLRDYEDFLRQSEDVDLPEEEDEDARAIEFTHNGSVAITPSTLEKGNELKQFLEWPEFSFWRGFIQFDVSENEQEYRLKRFFLTTAFHGQDLVDWSNRAKLLDEWRSVAEQFSSLNVSIYEEDAKFLDLIGSMVSVATQSALWTFVCMFVVAALFISHPPTLFVATFSILSTSIGVFGVMSWWGADLDPIMMSATVMSIGFSVDIPSHISYHYYQTGKSSTDIRKRLEMTIQSVGFPILEASLSTSLCVTSLFFVDLNMAQVFAKCMLLVVLIGLAHGMLVMPVLFSLLAAVPRRLSRHPNVAAAPVF</sequence>
<dbReference type="FunFam" id="1.20.1640.10:FF:000013">
    <property type="entry name" value="PaTched Related family"/>
    <property type="match status" value="1"/>
</dbReference>
<comment type="caution">
    <text evidence="10">The sequence shown here is derived from an EMBL/GenBank/DDBJ whole genome shotgun (WGS) entry which is preliminary data.</text>
</comment>
<comment type="subcellular location">
    <subcellularLocation>
        <location evidence="1">Cell membrane</location>
        <topology evidence="1">Multi-pass membrane protein</topology>
    </subcellularLocation>
</comment>
<dbReference type="EMBL" id="CAJGYM010000028">
    <property type="protein sequence ID" value="CAD6192598.1"/>
    <property type="molecule type" value="Genomic_DNA"/>
</dbReference>
<protein>
    <recommendedName>
        <fullName evidence="9">SSD domain-containing protein</fullName>
    </recommendedName>
</protein>
<dbReference type="GO" id="GO:0030659">
    <property type="term" value="C:cytoplasmic vesicle membrane"/>
    <property type="evidence" value="ECO:0007669"/>
    <property type="project" value="TreeGrafter"/>
</dbReference>
<dbReference type="Pfam" id="PF02460">
    <property type="entry name" value="Patched"/>
    <property type="match status" value="1"/>
</dbReference>
<evidence type="ECO:0000256" key="1">
    <source>
        <dbReference type="ARBA" id="ARBA00004651"/>
    </source>
</evidence>
<dbReference type="OrthoDB" id="6510177at2759"/>
<evidence type="ECO:0000256" key="2">
    <source>
        <dbReference type="ARBA" id="ARBA00005585"/>
    </source>
</evidence>
<keyword evidence="11" id="KW-1185">Reference proteome</keyword>
<name>A0A8S1HEA1_9PELO</name>
<keyword evidence="7" id="KW-0325">Glycoprotein</keyword>
<feature type="domain" description="SSD" evidence="9">
    <location>
        <begin position="682"/>
        <end position="807"/>
    </location>
</feature>
<evidence type="ECO:0000256" key="8">
    <source>
        <dbReference type="SAM" id="Phobius"/>
    </source>
</evidence>
<feature type="transmembrane region" description="Helical" evidence="8">
    <location>
        <begin position="251"/>
        <end position="274"/>
    </location>
</feature>
<keyword evidence="5 8" id="KW-1133">Transmembrane helix</keyword>
<dbReference type="InterPro" id="IPR051697">
    <property type="entry name" value="Patched_domain-protein"/>
</dbReference>
<dbReference type="PANTHER" id="PTHR10796">
    <property type="entry name" value="PATCHED-RELATED"/>
    <property type="match status" value="1"/>
</dbReference>
<feature type="domain" description="SSD" evidence="9">
    <location>
        <begin position="196"/>
        <end position="361"/>
    </location>
</feature>
<evidence type="ECO:0000256" key="7">
    <source>
        <dbReference type="ARBA" id="ARBA00023180"/>
    </source>
</evidence>
<feature type="transmembrane region" description="Helical" evidence="8">
    <location>
        <begin position="753"/>
        <end position="774"/>
    </location>
</feature>
<feature type="transmembrane region" description="Helical" evidence="8">
    <location>
        <begin position="223"/>
        <end position="245"/>
    </location>
</feature>
<gene>
    <name evidence="10" type="ORF">CAUJ_LOCUS8517</name>
</gene>
<dbReference type="AlphaFoldDB" id="A0A8S1HEA1"/>
<organism evidence="10 11">
    <name type="scientific">Caenorhabditis auriculariae</name>
    <dbReference type="NCBI Taxonomy" id="2777116"/>
    <lineage>
        <taxon>Eukaryota</taxon>
        <taxon>Metazoa</taxon>
        <taxon>Ecdysozoa</taxon>
        <taxon>Nematoda</taxon>
        <taxon>Chromadorea</taxon>
        <taxon>Rhabditida</taxon>
        <taxon>Rhabditina</taxon>
        <taxon>Rhabditomorpha</taxon>
        <taxon>Rhabditoidea</taxon>
        <taxon>Rhabditidae</taxon>
        <taxon>Peloderinae</taxon>
        <taxon>Caenorhabditis</taxon>
    </lineage>
</organism>
<dbReference type="InterPro" id="IPR003392">
    <property type="entry name" value="PTHD_SSD"/>
</dbReference>
<feature type="transmembrane region" description="Helical" evidence="8">
    <location>
        <begin position="786"/>
        <end position="811"/>
    </location>
</feature>
<accession>A0A8S1HEA1</accession>